<dbReference type="GO" id="GO:0015031">
    <property type="term" value="P:protein transport"/>
    <property type="evidence" value="ECO:0007669"/>
    <property type="project" value="UniProtKB-KW"/>
</dbReference>
<feature type="compositionally biased region" description="Acidic residues" evidence="18">
    <location>
        <begin position="59"/>
        <end position="74"/>
    </location>
</feature>
<dbReference type="InterPro" id="IPR027417">
    <property type="entry name" value="P-loop_NTPase"/>
</dbReference>
<gene>
    <name evidence="20" type="ORF">WJX81_004481</name>
</gene>
<feature type="region of interest" description="Disordered" evidence="18">
    <location>
        <begin position="187"/>
        <end position="232"/>
    </location>
</feature>
<keyword evidence="2" id="KW-0813">Transport</keyword>
<feature type="compositionally biased region" description="Low complexity" evidence="18">
    <location>
        <begin position="277"/>
        <end position="292"/>
    </location>
</feature>
<feature type="region of interest" description="Disordered" evidence="18">
    <location>
        <begin position="1"/>
        <end position="74"/>
    </location>
</feature>
<dbReference type="GO" id="GO:0045036">
    <property type="term" value="P:protein targeting to chloroplast"/>
    <property type="evidence" value="ECO:0007669"/>
    <property type="project" value="TreeGrafter"/>
</dbReference>
<dbReference type="Proteomes" id="UP001445335">
    <property type="component" value="Unassembled WGS sequence"/>
</dbReference>
<evidence type="ECO:0000256" key="2">
    <source>
        <dbReference type="ARBA" id="ARBA00022448"/>
    </source>
</evidence>
<proteinExistence type="inferred from homology"/>
<feature type="compositionally biased region" description="Low complexity" evidence="18">
    <location>
        <begin position="314"/>
        <end position="334"/>
    </location>
</feature>
<evidence type="ECO:0000256" key="3">
    <source>
        <dbReference type="ARBA" id="ARBA00022528"/>
    </source>
</evidence>
<keyword evidence="14" id="KW-0472">Membrane</keyword>
<dbReference type="EMBL" id="JALJOU010000113">
    <property type="protein sequence ID" value="KAK9820840.1"/>
    <property type="molecule type" value="Genomic_DNA"/>
</dbReference>
<feature type="compositionally biased region" description="Acidic residues" evidence="18">
    <location>
        <begin position="37"/>
        <end position="47"/>
    </location>
</feature>
<feature type="region of interest" description="Disordered" evidence="18">
    <location>
        <begin position="88"/>
        <end position="173"/>
    </location>
</feature>
<evidence type="ECO:0000256" key="11">
    <source>
        <dbReference type="ARBA" id="ARBA00022927"/>
    </source>
</evidence>
<keyword evidence="3" id="KW-0150">Chloroplast</keyword>
<dbReference type="AlphaFoldDB" id="A0AAW1QHD9"/>
<dbReference type="InterPro" id="IPR006703">
    <property type="entry name" value="G_AIG1"/>
</dbReference>
<evidence type="ECO:0000256" key="17">
    <source>
        <dbReference type="SAM" id="Coils"/>
    </source>
</evidence>
<feature type="compositionally biased region" description="Gly residues" evidence="18">
    <location>
        <begin position="335"/>
        <end position="350"/>
    </location>
</feature>
<keyword evidence="7" id="KW-0547">Nucleotide-binding</keyword>
<evidence type="ECO:0000256" key="5">
    <source>
        <dbReference type="ARBA" id="ARBA00022692"/>
    </source>
</evidence>
<keyword evidence="5" id="KW-0812">Transmembrane</keyword>
<evidence type="ECO:0000256" key="18">
    <source>
        <dbReference type="SAM" id="MobiDB-lite"/>
    </source>
</evidence>
<dbReference type="GO" id="GO:0016787">
    <property type="term" value="F:hydrolase activity"/>
    <property type="evidence" value="ECO:0007669"/>
    <property type="project" value="UniProtKB-KW"/>
</dbReference>
<dbReference type="InterPro" id="IPR045058">
    <property type="entry name" value="GIMA/IAN/Toc"/>
</dbReference>
<keyword evidence="8" id="KW-0378">Hydrolase</keyword>
<reference evidence="20 21" key="1">
    <citation type="journal article" date="2024" name="Nat. Commun.">
        <title>Phylogenomics reveals the evolutionary origins of lichenization in chlorophyte algae.</title>
        <authorList>
            <person name="Puginier C."/>
            <person name="Libourel C."/>
            <person name="Otte J."/>
            <person name="Skaloud P."/>
            <person name="Haon M."/>
            <person name="Grisel S."/>
            <person name="Petersen M."/>
            <person name="Berrin J.G."/>
            <person name="Delaux P.M."/>
            <person name="Dal Grande F."/>
            <person name="Keller J."/>
        </authorList>
    </citation>
    <scope>NUCLEOTIDE SEQUENCE [LARGE SCALE GENOMIC DNA]</scope>
    <source>
        <strain evidence="20 21">SAG 245.80</strain>
    </source>
</reference>
<evidence type="ECO:0000256" key="16">
    <source>
        <dbReference type="ARBA" id="ARBA00023775"/>
    </source>
</evidence>
<comment type="caution">
    <text evidence="20">The sequence shown here is derived from an EMBL/GenBank/DDBJ whole genome shotgun (WGS) entry which is preliminary data.</text>
</comment>
<evidence type="ECO:0000256" key="8">
    <source>
        <dbReference type="ARBA" id="ARBA00022801"/>
    </source>
</evidence>
<protein>
    <recommendedName>
        <fullName evidence="19">AIG1-type G domain-containing protein</fullName>
    </recommendedName>
</protein>
<evidence type="ECO:0000256" key="1">
    <source>
        <dbReference type="ARBA" id="ARBA00001946"/>
    </source>
</evidence>
<feature type="compositionally biased region" description="Polar residues" evidence="18">
    <location>
        <begin position="135"/>
        <end position="144"/>
    </location>
</feature>
<keyword evidence="6" id="KW-0479">Metal-binding</keyword>
<evidence type="ECO:0000256" key="10">
    <source>
        <dbReference type="ARBA" id="ARBA00022842"/>
    </source>
</evidence>
<evidence type="ECO:0000256" key="15">
    <source>
        <dbReference type="ARBA" id="ARBA00023766"/>
    </source>
</evidence>
<organism evidence="20 21">
    <name type="scientific">Elliptochloris bilobata</name>
    <dbReference type="NCBI Taxonomy" id="381761"/>
    <lineage>
        <taxon>Eukaryota</taxon>
        <taxon>Viridiplantae</taxon>
        <taxon>Chlorophyta</taxon>
        <taxon>core chlorophytes</taxon>
        <taxon>Trebouxiophyceae</taxon>
        <taxon>Trebouxiophyceae incertae sedis</taxon>
        <taxon>Elliptochloris clade</taxon>
        <taxon>Elliptochloris</taxon>
    </lineage>
</organism>
<keyword evidence="4" id="KW-0934">Plastid</keyword>
<evidence type="ECO:0000256" key="7">
    <source>
        <dbReference type="ARBA" id="ARBA00022741"/>
    </source>
</evidence>
<evidence type="ECO:0000256" key="12">
    <source>
        <dbReference type="ARBA" id="ARBA00022989"/>
    </source>
</evidence>
<evidence type="ECO:0000313" key="21">
    <source>
        <dbReference type="Proteomes" id="UP001445335"/>
    </source>
</evidence>
<evidence type="ECO:0000259" key="19">
    <source>
        <dbReference type="PROSITE" id="PS51720"/>
    </source>
</evidence>
<evidence type="ECO:0000256" key="4">
    <source>
        <dbReference type="ARBA" id="ARBA00022640"/>
    </source>
</evidence>
<evidence type="ECO:0000256" key="9">
    <source>
        <dbReference type="ARBA" id="ARBA00022805"/>
    </source>
</evidence>
<dbReference type="InterPro" id="IPR024283">
    <property type="entry name" value="TOC159_MAD"/>
</dbReference>
<feature type="compositionally biased region" description="Basic and acidic residues" evidence="18">
    <location>
        <begin position="1"/>
        <end position="15"/>
    </location>
</feature>
<dbReference type="GO" id="GO:0046872">
    <property type="term" value="F:metal ion binding"/>
    <property type="evidence" value="ECO:0007669"/>
    <property type="project" value="UniProtKB-KW"/>
</dbReference>
<feature type="compositionally biased region" description="Acidic residues" evidence="18">
    <location>
        <begin position="16"/>
        <end position="30"/>
    </location>
</feature>
<keyword evidence="17" id="KW-0175">Coiled coil</keyword>
<dbReference type="Gene3D" id="3.40.50.300">
    <property type="entry name" value="P-loop containing nucleotide triphosphate hydrolases"/>
    <property type="match status" value="1"/>
</dbReference>
<dbReference type="Pfam" id="PF11886">
    <property type="entry name" value="TOC159_MAD"/>
    <property type="match status" value="1"/>
</dbReference>
<keyword evidence="21" id="KW-1185">Reference proteome</keyword>
<keyword evidence="9" id="KW-1002">Plastid outer membrane</keyword>
<keyword evidence="13" id="KW-0342">GTP-binding</keyword>
<name>A0AAW1QHD9_9CHLO</name>
<dbReference type="GO" id="GO:0009707">
    <property type="term" value="C:chloroplast outer membrane"/>
    <property type="evidence" value="ECO:0007669"/>
    <property type="project" value="UniProtKB-SubCell"/>
</dbReference>
<evidence type="ECO:0000256" key="6">
    <source>
        <dbReference type="ARBA" id="ARBA00022723"/>
    </source>
</evidence>
<feature type="domain" description="AIG1-type G" evidence="19">
    <location>
        <begin position="440"/>
        <end position="669"/>
    </location>
</feature>
<dbReference type="PROSITE" id="PS51720">
    <property type="entry name" value="G_AIG1"/>
    <property type="match status" value="1"/>
</dbReference>
<keyword evidence="12" id="KW-1133">Transmembrane helix</keyword>
<feature type="coiled-coil region" evidence="17">
    <location>
        <begin position="716"/>
        <end position="750"/>
    </location>
</feature>
<dbReference type="GO" id="GO:0005525">
    <property type="term" value="F:GTP binding"/>
    <property type="evidence" value="ECO:0007669"/>
    <property type="project" value="UniProtKB-KW"/>
</dbReference>
<dbReference type="Pfam" id="PF04548">
    <property type="entry name" value="AIG1"/>
    <property type="match status" value="1"/>
</dbReference>
<accession>A0AAW1QHD9</accession>
<dbReference type="SUPFAM" id="SSF52540">
    <property type="entry name" value="P-loop containing nucleoside triphosphate hydrolases"/>
    <property type="match status" value="1"/>
</dbReference>
<comment type="cofactor">
    <cofactor evidence="1">
        <name>Mg(2+)</name>
        <dbReference type="ChEBI" id="CHEBI:18420"/>
    </cofactor>
</comment>
<feature type="compositionally biased region" description="Basic and acidic residues" evidence="18">
    <location>
        <begin position="110"/>
        <end position="129"/>
    </location>
</feature>
<keyword evidence="11" id="KW-0653">Protein transport</keyword>
<sequence length="1042" mass="109308">MNDTEQRPRDAPRYEDSEDVMLSDPSEDGDDGNRTEDDYEYSNDAEVEASYKAAGDEGERFEEPEEGFESATEDVLDVRHAVEEARALAAARAARQQRAAEGEPGSAQAADEKPPQKEDLHAQQERAEHVAVSQFKITDTQTADEQPAPSPSKAFGGNGSQPPKAVPEHEVPIDVAGIMRRVVAAHDGASTPAAAHPADLQPAGKNGAAEHGSPAAKTLAPGGNGPAASERAGPAAVLGLGSGALPPQVVSEGNAAAAGDSNPSTKPSQGPAGVPSLPARPAPRGGLGALPARPGPGPRSAPSSGTSHGPSLPARPAGSGGTASSAPSQPSRSAPGGGAGGNPGGGGGVANGAAPTEPEETRALREKVLALHVVLLRMAMRLGQPPRSSLVQQVVYRLDLAERIRAPPRPGGPARRNPFEAALAEAERLEAAQGPPTPLPFTATVLCLGMAGVGKSATINSLLGLQEAAGTGTFAPATRKVRVVEGSVNGIAVRFIDTPGLQPAASAAAANAHILADIRRAHNKHKPDIVLYFDRMDLVRRDFGDLPLLKSITGALGPAMWFNAIVVLTHAAAAPPDNASGAMSYEMYASNRTHLLQQSIRQAAGDMRLLNPVAPAENHPNCRRDGQGRAVLPGGQAWQQQLLMLCLSSKVLSDADALLKLPASNTAARSMAQMFRMGQRLPPIPHLLSVMVQPKAPRRFPDDEADIKRDDQIARLATDEERRKEIRKRREFLKAKREEAKQAADDGQNAIQVSIPAPDPPLPPSFDADTHTHRYRFLEQPGGWLARPFVEANGLDHDDGIDGVTTEKSSVLRRKGQLLGGMPIFASAQMQKDKNQASFQGEVEGSAYHGVNAVSTAGVQVLTTQRDLIYTAHAETRVRNLGRNKTALGLTASRLVEEGGPPTKGPVALGIKVEDRLKVARNAKLVAAVGGMTTKTRAGRENATAGNAELKLRLGADERTQVVAGGSFMNFRNDMALGGNLATQFAATPETQVASRLNLNSKGAGSVTLRVTSHDHPKLGWSLLVPVLGALWGKLRGEDGAF</sequence>
<evidence type="ECO:0000256" key="14">
    <source>
        <dbReference type="ARBA" id="ARBA00023136"/>
    </source>
</evidence>
<comment type="subcellular location">
    <subcellularLocation>
        <location evidence="15">Plastid</location>
        <location evidence="15">Chloroplast outer membrane</location>
        <topology evidence="15">Single-pass membrane protein</topology>
    </subcellularLocation>
</comment>
<comment type="similarity">
    <text evidence="16">Belongs to the TRAFAC class TrmE-Era-EngA-EngB-Septin-like GTPase superfamily. AIG1/Toc34/Toc159-like paraseptin GTPase family. TOC159 subfamily.</text>
</comment>
<evidence type="ECO:0000313" key="20">
    <source>
        <dbReference type="EMBL" id="KAK9820840.1"/>
    </source>
</evidence>
<feature type="compositionally biased region" description="Low complexity" evidence="18">
    <location>
        <begin position="88"/>
        <end position="99"/>
    </location>
</feature>
<keyword evidence="10" id="KW-0460">Magnesium</keyword>
<feature type="region of interest" description="Disordered" evidence="18">
    <location>
        <begin position="253"/>
        <end position="361"/>
    </location>
</feature>
<dbReference type="PANTHER" id="PTHR10903">
    <property type="entry name" value="GTPASE, IMAP FAMILY MEMBER-RELATED"/>
    <property type="match status" value="1"/>
</dbReference>
<evidence type="ECO:0000256" key="13">
    <source>
        <dbReference type="ARBA" id="ARBA00023134"/>
    </source>
</evidence>
<dbReference type="PANTHER" id="PTHR10903:SF135">
    <property type="entry name" value="TRANSLOCASE OF CHLOROPLAST 120, CHLOROPLASTIC-RELATED"/>
    <property type="match status" value="1"/>
</dbReference>